<reference evidence="1" key="2">
    <citation type="submission" date="2021-10" db="EMBL/GenBank/DDBJ databases">
        <authorList>
            <person name="Piombo E."/>
        </authorList>
    </citation>
    <scope>NUCLEOTIDE SEQUENCE</scope>
</reference>
<gene>
    <name evidence="1" type="ORF">CRV2_00017596</name>
</gene>
<accession>A0ACA9UUG4</accession>
<proteinExistence type="predicted"/>
<sequence>MSNASYATPGTGNKRGILSQDRSEGHPQIYQTMTSQEEYRAFSLEEHRLADYRQGRAGSPTNANNQLSAVPFMSLSNRSPKLIERNWTYYAVVQ</sequence>
<reference evidence="1" key="1">
    <citation type="submission" date="2020-04" db="EMBL/GenBank/DDBJ databases">
        <authorList>
            <person name="Broberg M."/>
        </authorList>
    </citation>
    <scope>NUCLEOTIDE SEQUENCE</scope>
</reference>
<protein>
    <submittedName>
        <fullName evidence="1">Uncharacterized protein</fullName>
    </submittedName>
</protein>
<comment type="caution">
    <text evidence="1">The sequence shown here is derived from an EMBL/GenBank/DDBJ whole genome shotgun (WGS) entry which is preliminary data.</text>
</comment>
<evidence type="ECO:0000313" key="2">
    <source>
        <dbReference type="Proteomes" id="UP000836387"/>
    </source>
</evidence>
<keyword evidence="2" id="KW-1185">Reference proteome</keyword>
<dbReference type="Proteomes" id="UP000836387">
    <property type="component" value="Unassembled WGS sequence"/>
</dbReference>
<dbReference type="EMBL" id="CADEHS020000642">
    <property type="protein sequence ID" value="CAG9955924.1"/>
    <property type="molecule type" value="Genomic_DNA"/>
</dbReference>
<evidence type="ECO:0000313" key="1">
    <source>
        <dbReference type="EMBL" id="CAG9955924.1"/>
    </source>
</evidence>
<organism evidence="1 2">
    <name type="scientific">Clonostachys rosea f. rosea IK726</name>
    <dbReference type="NCBI Taxonomy" id="1349383"/>
    <lineage>
        <taxon>Eukaryota</taxon>
        <taxon>Fungi</taxon>
        <taxon>Dikarya</taxon>
        <taxon>Ascomycota</taxon>
        <taxon>Pezizomycotina</taxon>
        <taxon>Sordariomycetes</taxon>
        <taxon>Hypocreomycetidae</taxon>
        <taxon>Hypocreales</taxon>
        <taxon>Bionectriaceae</taxon>
        <taxon>Clonostachys</taxon>
    </lineage>
</organism>
<name>A0ACA9UUG4_BIOOC</name>